<name>A0A9W7L867_9STRA</name>
<proteinExistence type="predicted"/>
<dbReference type="AlphaFoldDB" id="A0A9W7L867"/>
<reference evidence="3" key="1">
    <citation type="journal article" date="2023" name="Commun. Biol.">
        <title>Genome analysis of Parmales, the sister group of diatoms, reveals the evolutionary specialization of diatoms from phago-mixotrophs to photoautotrophs.</title>
        <authorList>
            <person name="Ban H."/>
            <person name="Sato S."/>
            <person name="Yoshikawa S."/>
            <person name="Yamada K."/>
            <person name="Nakamura Y."/>
            <person name="Ichinomiya M."/>
            <person name="Sato N."/>
            <person name="Blanc-Mathieu R."/>
            <person name="Endo H."/>
            <person name="Kuwata A."/>
            <person name="Ogata H."/>
        </authorList>
    </citation>
    <scope>NUCLEOTIDE SEQUENCE [LARGE SCALE GENOMIC DNA]</scope>
</reference>
<comment type="caution">
    <text evidence="2">The sequence shown here is derived from an EMBL/GenBank/DDBJ whole genome shotgun (WGS) entry which is preliminary data.</text>
</comment>
<feature type="region of interest" description="Disordered" evidence="1">
    <location>
        <begin position="203"/>
        <end position="226"/>
    </location>
</feature>
<feature type="region of interest" description="Disordered" evidence="1">
    <location>
        <begin position="352"/>
        <end position="413"/>
    </location>
</feature>
<dbReference type="EMBL" id="BRYA01000071">
    <property type="protein sequence ID" value="GMI37108.1"/>
    <property type="molecule type" value="Genomic_DNA"/>
</dbReference>
<gene>
    <name evidence="2" type="ORF">TrCOL_g7171</name>
</gene>
<organism evidence="2 3">
    <name type="scientific">Triparma columacea</name>
    <dbReference type="NCBI Taxonomy" id="722753"/>
    <lineage>
        <taxon>Eukaryota</taxon>
        <taxon>Sar</taxon>
        <taxon>Stramenopiles</taxon>
        <taxon>Ochrophyta</taxon>
        <taxon>Bolidophyceae</taxon>
        <taxon>Parmales</taxon>
        <taxon>Triparmaceae</taxon>
        <taxon>Triparma</taxon>
    </lineage>
</organism>
<sequence>MSNVEKLEKGEPVPVCEGYIITGAQDDNGRLVVVLEESDTIVLTPAAFIISTSSADEIIERFNNTELIQEPEQRWGILQNNDPFIPKTLTWATRIMFKLNTLHPNGLVGFPYFRQLCSYIKRNDVPCGWVAHPALKGRLGFVVFWTWASEHIPQLKAVFDEYGDSAVVPAANALAAADEARRTDRAKHVERLKKPTVATAVNRGLSRSAKQSHKFSQPPPKPTPAQIAKEAAAQKEKEFSSAKVALLVEATNKVAEKYGFNRLITLIELYARSDSEVICRKGSKDAITKAHTVYINKLDNQMLSLPYANHTFPSISTSDSDELKNLVTDFPPHKTFLKEAAKELEDLLTPFKSLQGPSTVGSDSDEDNEEKLTSESTKTSNKNGPTSGGGGSKKRPATVLSKSKSSGRFVKKN</sequence>
<accession>A0A9W7L867</accession>
<evidence type="ECO:0000313" key="2">
    <source>
        <dbReference type="EMBL" id="GMI37108.1"/>
    </source>
</evidence>
<evidence type="ECO:0000313" key="3">
    <source>
        <dbReference type="Proteomes" id="UP001165065"/>
    </source>
</evidence>
<dbReference type="Proteomes" id="UP001165065">
    <property type="component" value="Unassembled WGS sequence"/>
</dbReference>
<feature type="compositionally biased region" description="Polar residues" evidence="1">
    <location>
        <begin position="374"/>
        <end position="385"/>
    </location>
</feature>
<keyword evidence="3" id="KW-1185">Reference proteome</keyword>
<protein>
    <submittedName>
        <fullName evidence="2">Uncharacterized protein</fullName>
    </submittedName>
</protein>
<evidence type="ECO:0000256" key="1">
    <source>
        <dbReference type="SAM" id="MobiDB-lite"/>
    </source>
</evidence>